<organism evidence="2 3">
    <name type="scientific">Haemaphysalis longicornis</name>
    <name type="common">Bush tick</name>
    <dbReference type="NCBI Taxonomy" id="44386"/>
    <lineage>
        <taxon>Eukaryota</taxon>
        <taxon>Metazoa</taxon>
        <taxon>Ecdysozoa</taxon>
        <taxon>Arthropoda</taxon>
        <taxon>Chelicerata</taxon>
        <taxon>Arachnida</taxon>
        <taxon>Acari</taxon>
        <taxon>Parasitiformes</taxon>
        <taxon>Ixodida</taxon>
        <taxon>Ixodoidea</taxon>
        <taxon>Ixodidae</taxon>
        <taxon>Haemaphysalinae</taxon>
        <taxon>Haemaphysalis</taxon>
    </lineage>
</organism>
<dbReference type="Gene3D" id="3.30.420.10">
    <property type="entry name" value="Ribonuclease H-like superfamily/Ribonuclease H"/>
    <property type="match status" value="1"/>
</dbReference>
<name>A0A9J6FZ44_HAELO</name>
<sequence>MPSRKIRLLSTPPASPNSGMADNVCEPVSPNLLHPRSPGLNPLEYYVWGVIEGQVNKGPHNTKGSLKAAISHSIANISKQHMIRACSHL</sequence>
<comment type="caution">
    <text evidence="2">The sequence shown here is derived from an EMBL/GenBank/DDBJ whole genome shotgun (WGS) entry which is preliminary data.</text>
</comment>
<gene>
    <name evidence="2" type="ORF">HPB48_022055</name>
</gene>
<evidence type="ECO:0000313" key="3">
    <source>
        <dbReference type="Proteomes" id="UP000821853"/>
    </source>
</evidence>
<dbReference type="InterPro" id="IPR036397">
    <property type="entry name" value="RNaseH_sf"/>
</dbReference>
<accession>A0A9J6FZ44</accession>
<evidence type="ECO:0000256" key="1">
    <source>
        <dbReference type="SAM" id="MobiDB-lite"/>
    </source>
</evidence>
<dbReference type="VEuPathDB" id="VectorBase:HLOH_058635"/>
<protein>
    <submittedName>
        <fullName evidence="2">Uncharacterized protein</fullName>
    </submittedName>
</protein>
<dbReference type="AlphaFoldDB" id="A0A9J6FZ44"/>
<dbReference type="Proteomes" id="UP000821853">
    <property type="component" value="Chromosome 2"/>
</dbReference>
<dbReference type="OMA" id="MADNVCE"/>
<reference evidence="2 3" key="1">
    <citation type="journal article" date="2020" name="Cell">
        <title>Large-Scale Comparative Analyses of Tick Genomes Elucidate Their Genetic Diversity and Vector Capacities.</title>
        <authorList>
            <consortium name="Tick Genome and Microbiome Consortium (TIGMIC)"/>
            <person name="Jia N."/>
            <person name="Wang J."/>
            <person name="Shi W."/>
            <person name="Du L."/>
            <person name="Sun Y."/>
            <person name="Zhan W."/>
            <person name="Jiang J.F."/>
            <person name="Wang Q."/>
            <person name="Zhang B."/>
            <person name="Ji P."/>
            <person name="Bell-Sakyi L."/>
            <person name="Cui X.M."/>
            <person name="Yuan T.T."/>
            <person name="Jiang B.G."/>
            <person name="Yang W.F."/>
            <person name="Lam T.T."/>
            <person name="Chang Q.C."/>
            <person name="Ding S.J."/>
            <person name="Wang X.J."/>
            <person name="Zhu J.G."/>
            <person name="Ruan X.D."/>
            <person name="Zhao L."/>
            <person name="Wei J.T."/>
            <person name="Ye R.Z."/>
            <person name="Que T.C."/>
            <person name="Du C.H."/>
            <person name="Zhou Y.H."/>
            <person name="Cheng J.X."/>
            <person name="Dai P.F."/>
            <person name="Guo W.B."/>
            <person name="Han X.H."/>
            <person name="Huang E.J."/>
            <person name="Li L.F."/>
            <person name="Wei W."/>
            <person name="Gao Y.C."/>
            <person name="Liu J.Z."/>
            <person name="Shao H.Z."/>
            <person name="Wang X."/>
            <person name="Wang C.C."/>
            <person name="Yang T.C."/>
            <person name="Huo Q.B."/>
            <person name="Li W."/>
            <person name="Chen H.Y."/>
            <person name="Chen S.E."/>
            <person name="Zhou L.G."/>
            <person name="Ni X.B."/>
            <person name="Tian J.H."/>
            <person name="Sheng Y."/>
            <person name="Liu T."/>
            <person name="Pan Y.S."/>
            <person name="Xia L.Y."/>
            <person name="Li J."/>
            <person name="Zhao F."/>
            <person name="Cao W.C."/>
        </authorList>
    </citation>
    <scope>NUCLEOTIDE SEQUENCE [LARGE SCALE GENOMIC DNA]</scope>
    <source>
        <strain evidence="2">HaeL-2018</strain>
    </source>
</reference>
<feature type="region of interest" description="Disordered" evidence="1">
    <location>
        <begin position="1"/>
        <end position="23"/>
    </location>
</feature>
<evidence type="ECO:0000313" key="2">
    <source>
        <dbReference type="EMBL" id="KAH9367292.1"/>
    </source>
</evidence>
<proteinExistence type="predicted"/>
<dbReference type="GO" id="GO:0003676">
    <property type="term" value="F:nucleic acid binding"/>
    <property type="evidence" value="ECO:0007669"/>
    <property type="project" value="InterPro"/>
</dbReference>
<keyword evidence="3" id="KW-1185">Reference proteome</keyword>
<dbReference type="EMBL" id="JABSTR010000004">
    <property type="protein sequence ID" value="KAH9367292.1"/>
    <property type="molecule type" value="Genomic_DNA"/>
</dbReference>
<dbReference type="OrthoDB" id="6436543at2759"/>